<feature type="transmembrane region" description="Helical" evidence="6">
    <location>
        <begin position="6"/>
        <end position="22"/>
    </location>
</feature>
<evidence type="ECO:0000256" key="2">
    <source>
        <dbReference type="ARBA" id="ARBA00022475"/>
    </source>
</evidence>
<protein>
    <submittedName>
        <fullName evidence="8">Putative MnhB-related membrane protein</fullName>
    </submittedName>
</protein>
<dbReference type="GO" id="GO:0005886">
    <property type="term" value="C:plasma membrane"/>
    <property type="evidence" value="ECO:0007669"/>
    <property type="project" value="UniProtKB-SubCell"/>
</dbReference>
<reference evidence="8 9" key="1">
    <citation type="submission" date="2020-08" db="EMBL/GenBank/DDBJ databases">
        <title>Genomic Encyclopedia of Type Strains, Phase IV (KMG-IV): sequencing the most valuable type-strain genomes for metagenomic binning, comparative biology and taxonomic classification.</title>
        <authorList>
            <person name="Goeker M."/>
        </authorList>
    </citation>
    <scope>NUCLEOTIDE SEQUENCE [LARGE SCALE GENOMIC DNA]</scope>
    <source>
        <strain evidence="8 9">DSM 2461</strain>
    </source>
</reference>
<keyword evidence="9" id="KW-1185">Reference proteome</keyword>
<feature type="transmembrane region" description="Helical" evidence="6">
    <location>
        <begin position="29"/>
        <end position="46"/>
    </location>
</feature>
<dbReference type="AlphaFoldDB" id="A0A841R8R5"/>
<evidence type="ECO:0000256" key="4">
    <source>
        <dbReference type="ARBA" id="ARBA00022989"/>
    </source>
</evidence>
<keyword evidence="4 6" id="KW-1133">Transmembrane helix</keyword>
<evidence type="ECO:0000256" key="1">
    <source>
        <dbReference type="ARBA" id="ARBA00004651"/>
    </source>
</evidence>
<evidence type="ECO:0000256" key="5">
    <source>
        <dbReference type="ARBA" id="ARBA00023136"/>
    </source>
</evidence>
<dbReference type="Proteomes" id="UP000587760">
    <property type="component" value="Unassembled WGS sequence"/>
</dbReference>
<proteinExistence type="predicted"/>
<keyword evidence="2" id="KW-1003">Cell membrane</keyword>
<accession>A0A841R8R5</accession>
<evidence type="ECO:0000313" key="8">
    <source>
        <dbReference type="EMBL" id="MBB6480295.1"/>
    </source>
</evidence>
<dbReference type="Pfam" id="PF13244">
    <property type="entry name" value="MbhD"/>
    <property type="match status" value="1"/>
</dbReference>
<comment type="caution">
    <text evidence="8">The sequence shown here is derived from an EMBL/GenBank/DDBJ whole genome shotgun (WGS) entry which is preliminary data.</text>
</comment>
<evidence type="ECO:0000256" key="3">
    <source>
        <dbReference type="ARBA" id="ARBA00022692"/>
    </source>
</evidence>
<organism evidence="8 9">
    <name type="scientific">Spirochaeta isovalerica</name>
    <dbReference type="NCBI Taxonomy" id="150"/>
    <lineage>
        <taxon>Bacteria</taxon>
        <taxon>Pseudomonadati</taxon>
        <taxon>Spirochaetota</taxon>
        <taxon>Spirochaetia</taxon>
        <taxon>Spirochaetales</taxon>
        <taxon>Spirochaetaceae</taxon>
        <taxon>Spirochaeta</taxon>
    </lineage>
</organism>
<dbReference type="RefSeq" id="WP_184746413.1">
    <property type="nucleotide sequence ID" value="NZ_JACHGJ010000003.1"/>
</dbReference>
<sequence length="89" mass="9186">MIYIVAVLGIVIAVSAVFALYTGKILSAIIASGAVSLVASLIYILAGAPDVAMTEASIGSALTTVVFLIAWRRISRITASSTDKEDKNA</sequence>
<comment type="subcellular location">
    <subcellularLocation>
        <location evidence="1">Cell membrane</location>
        <topology evidence="1">Multi-pass membrane protein</topology>
    </subcellularLocation>
</comment>
<keyword evidence="3 6" id="KW-0812">Transmembrane</keyword>
<keyword evidence="5 6" id="KW-0472">Membrane</keyword>
<name>A0A841R8R5_9SPIO</name>
<gene>
    <name evidence="8" type="ORF">HNR50_001958</name>
</gene>
<evidence type="ECO:0000259" key="7">
    <source>
        <dbReference type="Pfam" id="PF13244"/>
    </source>
</evidence>
<dbReference type="EMBL" id="JACHGJ010000003">
    <property type="protein sequence ID" value="MBB6480295.1"/>
    <property type="molecule type" value="Genomic_DNA"/>
</dbReference>
<feature type="transmembrane region" description="Helical" evidence="6">
    <location>
        <begin position="52"/>
        <end position="71"/>
    </location>
</feature>
<feature type="domain" description="MrpA C-terminal/MbhD" evidence="7">
    <location>
        <begin position="10"/>
        <end position="76"/>
    </location>
</feature>
<dbReference type="InterPro" id="IPR025383">
    <property type="entry name" value="MrpA_C/MbhD"/>
</dbReference>
<evidence type="ECO:0000256" key="6">
    <source>
        <dbReference type="SAM" id="Phobius"/>
    </source>
</evidence>
<evidence type="ECO:0000313" key="9">
    <source>
        <dbReference type="Proteomes" id="UP000587760"/>
    </source>
</evidence>